<accession>A0A8C6QTS0</accession>
<dbReference type="InterPro" id="IPR048287">
    <property type="entry name" value="TSPN-like_N"/>
</dbReference>
<feature type="region of interest" description="Disordered" evidence="7">
    <location>
        <begin position="229"/>
        <end position="306"/>
    </location>
</feature>
<reference evidence="10" key="2">
    <citation type="submission" date="2025-09" db="UniProtKB">
        <authorList>
            <consortium name="Ensembl"/>
        </authorList>
    </citation>
    <scope>IDENTIFICATION</scope>
</reference>
<keyword evidence="6" id="KW-0176">Collagen</keyword>
<gene>
    <name evidence="10" type="primary">Col5a3</name>
</gene>
<dbReference type="FunFam" id="2.60.120.1000:FF:000007">
    <property type="entry name" value="Collagen type V alpha 3 chain"/>
    <property type="match status" value="1"/>
</dbReference>
<feature type="compositionally biased region" description="Gly residues" evidence="7">
    <location>
        <begin position="646"/>
        <end position="656"/>
    </location>
</feature>
<feature type="compositionally biased region" description="Basic residues" evidence="7">
    <location>
        <begin position="245"/>
        <end position="268"/>
    </location>
</feature>
<sequence length="1632" mass="164481">MRSSRSLGQPWAGFCLLLASLQLVSWTLAVEPVDVLKALGIRGGLAGFPEGPGFCPERAPQGDRAFSVSKSSLLSIPTWELFPDGHFPVNFSVLLTLRTKPGSWSVLLSVYDDKGGRPLGLALGPSLRLLGESFSPLPQQVNLTDGRWHHLALSVDGDRVTLVTDCELQASVWGRKPQVISATGFTVLGTQDVQEETFEGDIQELLISPDPQAAFQACEHYLPSCNTLDPAVTEGPKDEPETRPPHRKGKGKGKKKGRGHKGKGKKRKNQETLLPSLLPDSLENQTSLDTPETESPVPKLPPTSTPLSVATTVTIGHNVTILQGALNSDTETELSTAEIEVTKEDGDRDDPTMGPKFHAAEQPSRMEFQIFPGAGEKGAKGEPAVTGQGQQFEGPVGAPGPRGIPGPSGPSGPPGFPGARGPPGPAGLPGIPGIDGVRGQPGTVIMMPFQFASSSLKGPPVSFQQAQAQAVLQQAQVNGTKGGPRGLQGPPGPPGREGKMGLSGADGARGLPGDTGPKGDRGFDGLPGLPGEKGQRGDFGPVGQPGPPGEDGEKGLQGPPGPTGQAGEPGPRGLIGPRGSPGPLGRPGVTGKDGVPGAKGNVGPPGEPGPPGQQGTYGSQGHPGHEGPMGEKGEGNGGHWEHRGGGMEGDGMGPPGSAGPPGYPGPRGVKGTSGIRGFQGEKGERFQPHSFLFQGPPGPPGARGEDGPEGPKGPEGLAGEEGAPGAVGEKGKLGVPGLPGYPGRPGPKGSTGFPGPLGPLGEKGRRGKAGQPGEEGERGTPGTRGDRGQPGATGQPGPKGDVGQDGSPGVPGEKGLPGLQGPPGFPGPKGPPGPQGKDGIPGHPGQRGELGFQGQTGPPGPAGVLGPQSSGPPGRLSDCGPIGLKGDKGPPGPVGANVSRIILAGWGRAGGGLGSTGCSCREPRFDSQHPHGSQQPTVDPVPGDPMPSSDLLPQCMTLGSPGERGPVGPSGGIGLPGQSGGPGPVGPAGEKGSPVSVCCVIFLGRHDKEQMTAQRSYIAGGPPGPPGIRGPAGHPGLPGADGAQGRRGPPGLFGQKGDDGVRGFVGVIGPPGLQGLPGPPGEKGEVGDVGSMGPHGAPGPRGPPGPSGSEGSPGLPGGVGQLGAVGEKGEPGDAGDAGPPGIPGTPGPKGEVGEKGDSGPSGAAGPPGKKGPPGEDGSKGNMGPTGLPGDLGPPGDPGVPVGMTSPSTPACCSAVSSCLLNSSQRSGPIDGLLQPCLFQGDTGPDGPPGRTGPIGARGPPGRVGPDGLPGIPGPVVNGEGILPWNLIMGEPGPLGPSGLMGPPGPLGHIGLIGLIGPPGEAGEKGDRGLPGVQGPPGPQGDPVSVCPVPMGRKINFSSQGSLGPRGDTGPAGPPGPPGPPAELHGLRRRRSVLDALEGGLEEVVASLNSLSLELEQLQKPLGTAEHPGLVCRELHLNHPHLQDGEYWIDPNQGCALDAFKVFCNFTAGGETCLYPDKKFETVKLASWSKEKPGDWYSTFRRGKKFSYVDADGSPVNIVQLNFLKLLSATAHQRFIYTCQNSVAWLDEAVGDHGRSIRFLGTNREALSFNHTTPATIKVSHDGCRLRKGQAKTIFELSSSHAGFLPLWDVAPIDFGQTNQKFGFELGPVCFSS</sequence>
<dbReference type="GO" id="GO:0007160">
    <property type="term" value="P:cell-matrix adhesion"/>
    <property type="evidence" value="ECO:0007669"/>
    <property type="project" value="Ensembl"/>
</dbReference>
<feature type="region of interest" description="Disordered" evidence="7">
    <location>
        <begin position="478"/>
        <end position="895"/>
    </location>
</feature>
<dbReference type="SMART" id="SM00210">
    <property type="entry name" value="TSPN"/>
    <property type="match status" value="1"/>
</dbReference>
<dbReference type="SUPFAM" id="SSF49899">
    <property type="entry name" value="Concanavalin A-like lectins/glucanases"/>
    <property type="match status" value="1"/>
</dbReference>
<feature type="region of interest" description="Disordered" evidence="7">
    <location>
        <begin position="922"/>
        <end position="990"/>
    </location>
</feature>
<evidence type="ECO:0000313" key="10">
    <source>
        <dbReference type="Ensembl" id="ENSNGAP00000006831.1"/>
    </source>
</evidence>
<feature type="compositionally biased region" description="Low complexity" evidence="7">
    <location>
        <begin position="1065"/>
        <end position="1076"/>
    </location>
</feature>
<feature type="compositionally biased region" description="Low complexity" evidence="7">
    <location>
        <begin position="714"/>
        <end position="738"/>
    </location>
</feature>
<name>A0A8C6QTS0_NANGA</name>
<dbReference type="PROSITE" id="PS51461">
    <property type="entry name" value="NC1_FIB"/>
    <property type="match status" value="1"/>
</dbReference>
<dbReference type="GO" id="GO:0005615">
    <property type="term" value="C:extracellular space"/>
    <property type="evidence" value="ECO:0007669"/>
    <property type="project" value="TreeGrafter"/>
</dbReference>
<feature type="chain" id="PRO_5034497458" evidence="8">
    <location>
        <begin position="30"/>
        <end position="1632"/>
    </location>
</feature>
<dbReference type="PANTHER" id="PTHR24023">
    <property type="entry name" value="COLLAGEN ALPHA"/>
    <property type="match status" value="1"/>
</dbReference>
<organism evidence="10 11">
    <name type="scientific">Nannospalax galili</name>
    <name type="common">Northern Israeli blind subterranean mole rat</name>
    <name type="synonym">Spalax galili</name>
    <dbReference type="NCBI Taxonomy" id="1026970"/>
    <lineage>
        <taxon>Eukaryota</taxon>
        <taxon>Metazoa</taxon>
        <taxon>Chordata</taxon>
        <taxon>Craniata</taxon>
        <taxon>Vertebrata</taxon>
        <taxon>Euteleostomi</taxon>
        <taxon>Mammalia</taxon>
        <taxon>Eutheria</taxon>
        <taxon>Euarchontoglires</taxon>
        <taxon>Glires</taxon>
        <taxon>Rodentia</taxon>
        <taxon>Myomorpha</taxon>
        <taxon>Muroidea</taxon>
        <taxon>Spalacidae</taxon>
        <taxon>Spalacinae</taxon>
        <taxon>Nannospalax</taxon>
    </lineage>
</organism>
<evidence type="ECO:0000256" key="1">
    <source>
        <dbReference type="ARBA" id="ARBA00004498"/>
    </source>
</evidence>
<keyword evidence="2" id="KW-0964">Secreted</keyword>
<feature type="region of interest" description="Disordered" evidence="7">
    <location>
        <begin position="374"/>
        <end position="439"/>
    </location>
</feature>
<protein>
    <submittedName>
        <fullName evidence="10">Collagen, type V, alpha 3</fullName>
    </submittedName>
</protein>
<feature type="compositionally biased region" description="Pro residues" evidence="7">
    <location>
        <begin position="402"/>
        <end position="426"/>
    </location>
</feature>
<dbReference type="Proteomes" id="UP000694381">
    <property type="component" value="Unassembled WGS sequence"/>
</dbReference>
<evidence type="ECO:0000256" key="5">
    <source>
        <dbReference type="ARBA" id="ARBA00022737"/>
    </source>
</evidence>
<evidence type="ECO:0000313" key="11">
    <source>
        <dbReference type="Proteomes" id="UP000694381"/>
    </source>
</evidence>
<feature type="compositionally biased region" description="Low complexity" evidence="7">
    <location>
        <begin position="1158"/>
        <end position="1167"/>
    </location>
</feature>
<evidence type="ECO:0000256" key="3">
    <source>
        <dbReference type="ARBA" id="ARBA00022530"/>
    </source>
</evidence>
<feature type="compositionally biased region" description="Low complexity" evidence="7">
    <location>
        <begin position="568"/>
        <end position="587"/>
    </location>
</feature>
<dbReference type="InterPro" id="IPR008160">
    <property type="entry name" value="Collagen"/>
</dbReference>
<dbReference type="GO" id="GO:0008201">
    <property type="term" value="F:heparin binding"/>
    <property type="evidence" value="ECO:0007669"/>
    <property type="project" value="Ensembl"/>
</dbReference>
<comment type="subcellular location">
    <subcellularLocation>
        <location evidence="1">Secreted</location>
        <location evidence="1">Extracellular space</location>
        <location evidence="1">Extracellular matrix</location>
    </subcellularLocation>
</comment>
<dbReference type="InterPro" id="IPR050149">
    <property type="entry name" value="Collagen_superfamily"/>
</dbReference>
<evidence type="ECO:0000256" key="7">
    <source>
        <dbReference type="SAM" id="MobiDB-lite"/>
    </source>
</evidence>
<reference evidence="10" key="1">
    <citation type="submission" date="2025-08" db="UniProtKB">
        <authorList>
            <consortium name="Ensembl"/>
        </authorList>
    </citation>
    <scope>IDENTIFICATION</scope>
</reference>
<keyword evidence="11" id="KW-1185">Reference proteome</keyword>
<feature type="compositionally biased region" description="Basic and acidic residues" evidence="7">
    <location>
        <begin position="623"/>
        <end position="645"/>
    </location>
</feature>
<dbReference type="InterPro" id="IPR000885">
    <property type="entry name" value="Fib_collagen_C"/>
</dbReference>
<evidence type="ECO:0000259" key="9">
    <source>
        <dbReference type="PROSITE" id="PS51461"/>
    </source>
</evidence>
<keyword evidence="3" id="KW-0272">Extracellular matrix</keyword>
<evidence type="ECO:0000256" key="2">
    <source>
        <dbReference type="ARBA" id="ARBA00022525"/>
    </source>
</evidence>
<dbReference type="SMART" id="SM00038">
    <property type="entry name" value="COLFI"/>
    <property type="match status" value="1"/>
</dbReference>
<dbReference type="FunFam" id="2.60.120.200:FF:000136">
    <property type="entry name" value="Collagen type V alpha 3 chain"/>
    <property type="match status" value="1"/>
</dbReference>
<dbReference type="GO" id="GO:0005588">
    <property type="term" value="C:collagen type V trimer"/>
    <property type="evidence" value="ECO:0007669"/>
    <property type="project" value="Ensembl"/>
</dbReference>
<keyword evidence="4 8" id="KW-0732">Signal</keyword>
<dbReference type="PANTHER" id="PTHR24023:SF1082">
    <property type="entry name" value="COLLAGEN TRIPLE HELIX REPEAT"/>
    <property type="match status" value="1"/>
</dbReference>
<keyword evidence="5" id="KW-0677">Repeat</keyword>
<feature type="compositionally biased region" description="Pro residues" evidence="7">
    <location>
        <begin position="1371"/>
        <end position="1380"/>
    </location>
</feature>
<proteinExistence type="predicted"/>
<feature type="compositionally biased region" description="Gly residues" evidence="7">
    <location>
        <begin position="1114"/>
        <end position="1123"/>
    </location>
</feature>
<dbReference type="Gene3D" id="2.60.120.1000">
    <property type="match status" value="1"/>
</dbReference>
<feature type="domain" description="Fibrillar collagen NC1" evidence="9">
    <location>
        <begin position="1401"/>
        <end position="1631"/>
    </location>
</feature>
<feature type="compositionally biased region" description="Gly residues" evidence="7">
    <location>
        <begin position="968"/>
        <end position="983"/>
    </location>
</feature>
<feature type="region of interest" description="Disordered" evidence="7">
    <location>
        <begin position="1317"/>
        <end position="1384"/>
    </location>
</feature>
<feature type="compositionally biased region" description="Basic and acidic residues" evidence="7">
    <location>
        <begin position="235"/>
        <end position="244"/>
    </location>
</feature>
<feature type="region of interest" description="Disordered" evidence="7">
    <location>
        <begin position="1016"/>
        <end position="1204"/>
    </location>
</feature>
<evidence type="ECO:0000256" key="4">
    <source>
        <dbReference type="ARBA" id="ARBA00022729"/>
    </source>
</evidence>
<dbReference type="Gene3D" id="2.60.120.200">
    <property type="match status" value="1"/>
</dbReference>
<dbReference type="GO" id="GO:0005201">
    <property type="term" value="F:extracellular matrix structural constituent"/>
    <property type="evidence" value="ECO:0007669"/>
    <property type="project" value="InterPro"/>
</dbReference>
<dbReference type="GeneTree" id="ENSGT00940000162394"/>
<dbReference type="Ensembl" id="ENSNGAT00000012223.1">
    <property type="protein sequence ID" value="ENSNGAP00000006831.1"/>
    <property type="gene ID" value="ENSNGAG00000010112.1"/>
</dbReference>
<dbReference type="Pfam" id="PF01410">
    <property type="entry name" value="COLFI"/>
    <property type="match status" value="1"/>
</dbReference>
<dbReference type="Pfam" id="PF01391">
    <property type="entry name" value="Collagen"/>
    <property type="match status" value="5"/>
</dbReference>
<evidence type="ECO:0000256" key="8">
    <source>
        <dbReference type="SAM" id="SignalP"/>
    </source>
</evidence>
<feature type="compositionally biased region" description="Pro residues" evidence="7">
    <location>
        <begin position="823"/>
        <end position="834"/>
    </location>
</feature>
<dbReference type="InterPro" id="IPR013320">
    <property type="entry name" value="ConA-like_dom_sf"/>
</dbReference>
<feature type="signal peptide" evidence="8">
    <location>
        <begin position="1"/>
        <end position="29"/>
    </location>
</feature>
<dbReference type="OMA" id="NHGSQGI"/>
<evidence type="ECO:0000256" key="6">
    <source>
        <dbReference type="ARBA" id="ARBA00023119"/>
    </source>
</evidence>